<dbReference type="InterPro" id="IPR036766">
    <property type="entry name" value="Fe_traffick_prot_YggX_sf"/>
</dbReference>
<keyword evidence="3" id="KW-1185">Reference proteome</keyword>
<keyword evidence="1" id="KW-0408">Iron</keyword>
<evidence type="ECO:0000313" key="3">
    <source>
        <dbReference type="Proteomes" id="UP001055955"/>
    </source>
</evidence>
<dbReference type="RefSeq" id="WP_258567978.1">
    <property type="nucleotide sequence ID" value="NZ_CP092900.1"/>
</dbReference>
<dbReference type="SUPFAM" id="SSF111148">
    <property type="entry name" value="YggX-like"/>
    <property type="match status" value="1"/>
</dbReference>
<dbReference type="PANTHER" id="PTHR36965:SF1">
    <property type="entry name" value="FE(2+)-TRAFFICKING PROTEIN-RELATED"/>
    <property type="match status" value="1"/>
</dbReference>
<protein>
    <submittedName>
        <fullName evidence="2">Oxidative damage protection protein</fullName>
    </submittedName>
</protein>
<dbReference type="Gene3D" id="1.10.3880.10">
    <property type="entry name" value="Fe(II) trafficking protein YggX"/>
    <property type="match status" value="1"/>
</dbReference>
<dbReference type="EMBL" id="CP092900">
    <property type="protein sequence ID" value="UTC24194.1"/>
    <property type="molecule type" value="Genomic_DNA"/>
</dbReference>
<dbReference type="InterPro" id="IPR007457">
    <property type="entry name" value="Fe_traffick_prot_YggX"/>
</dbReference>
<organism evidence="2 3">
    <name type="scientific">Candidatus Comchoanobacter bicostacola</name>
    <dbReference type="NCBI Taxonomy" id="2919598"/>
    <lineage>
        <taxon>Bacteria</taxon>
        <taxon>Pseudomonadati</taxon>
        <taxon>Pseudomonadota</taxon>
        <taxon>Gammaproteobacteria</taxon>
        <taxon>Candidatus Comchoanobacterales</taxon>
        <taxon>Candidatus Comchoanobacteraceae</taxon>
        <taxon>Candidatus Comchoanobacter</taxon>
    </lineage>
</organism>
<evidence type="ECO:0000256" key="1">
    <source>
        <dbReference type="ARBA" id="ARBA00023004"/>
    </source>
</evidence>
<sequence>MFCKKLESEQDPLDYVPVPGVVGERVFKEISHAAWNLWLIQQTKLINEYRLDLLDPKAQSFLDSEMMQFLFDE</sequence>
<proteinExistence type="predicted"/>
<name>A0ABY5DII0_9GAMM</name>
<accession>A0ABY5DII0</accession>
<dbReference type="Proteomes" id="UP001055955">
    <property type="component" value="Chromosome"/>
</dbReference>
<dbReference type="PANTHER" id="PTHR36965">
    <property type="entry name" value="FE(2+)-TRAFFICKING PROTEIN-RELATED"/>
    <property type="match status" value="1"/>
</dbReference>
<reference evidence="2 3" key="1">
    <citation type="journal article" date="2022" name="Nat. Microbiol.">
        <title>The microbiome of a bacterivorous marine choanoflagellate contains a resource-demanding obligate bacterial associate.</title>
        <authorList>
            <person name="Needham D.M."/>
            <person name="Poirier C."/>
            <person name="Bachy C."/>
            <person name="George E.E."/>
            <person name="Wilken S."/>
            <person name="Yung C.C.M."/>
            <person name="Limardo A.J."/>
            <person name="Morando M."/>
            <person name="Sudek L."/>
            <person name="Malmstrom R.R."/>
            <person name="Keeling P.J."/>
            <person name="Santoro A.E."/>
            <person name="Worden A.Z."/>
        </authorList>
    </citation>
    <scope>NUCLEOTIDE SEQUENCE [LARGE SCALE GENOMIC DNA]</scope>
    <source>
        <strain evidence="2 3">Comchoano-1</strain>
    </source>
</reference>
<gene>
    <name evidence="2" type="ORF">MMH89_03025</name>
</gene>
<evidence type="ECO:0000313" key="2">
    <source>
        <dbReference type="EMBL" id="UTC24194.1"/>
    </source>
</evidence>
<dbReference type="Pfam" id="PF04362">
    <property type="entry name" value="Iron_traffic"/>
    <property type="match status" value="1"/>
</dbReference>
<dbReference type="NCBIfam" id="NF003817">
    <property type="entry name" value="PRK05408.1"/>
    <property type="match status" value="1"/>
</dbReference>